<sequence length="120" mass="13010">MQYMLMFREGEAEFDMRDDPARAPAYWGAWTAYIGALNQAGIVVSGAGLQPPRSSTVVKVRDGRRQIQDGPYPDTKEQLGGYFVVEVPDLDVALDWAARSPAAAYGSVEVRPVLPPPAAA</sequence>
<dbReference type="OrthoDB" id="9807535at2"/>
<dbReference type="PANTHER" id="PTHR35174">
    <property type="entry name" value="BLL7171 PROTEIN-RELATED"/>
    <property type="match status" value="1"/>
</dbReference>
<evidence type="ECO:0000256" key="1">
    <source>
        <dbReference type="ARBA" id="ARBA00007689"/>
    </source>
</evidence>
<keyword evidence="4" id="KW-1185">Reference proteome</keyword>
<dbReference type="Pfam" id="PF03795">
    <property type="entry name" value="YCII"/>
    <property type="match status" value="1"/>
</dbReference>
<name>A0A1H7VQ26_9HYPH</name>
<organism evidence="3 4">
    <name type="scientific">Bosea lupini</name>
    <dbReference type="NCBI Taxonomy" id="1036779"/>
    <lineage>
        <taxon>Bacteria</taxon>
        <taxon>Pseudomonadati</taxon>
        <taxon>Pseudomonadota</taxon>
        <taxon>Alphaproteobacteria</taxon>
        <taxon>Hyphomicrobiales</taxon>
        <taxon>Boseaceae</taxon>
        <taxon>Bosea</taxon>
    </lineage>
</organism>
<dbReference type="SUPFAM" id="SSF54909">
    <property type="entry name" value="Dimeric alpha+beta barrel"/>
    <property type="match status" value="1"/>
</dbReference>
<proteinExistence type="inferred from homology"/>
<dbReference type="Proteomes" id="UP000199664">
    <property type="component" value="Unassembled WGS sequence"/>
</dbReference>
<reference evidence="4" key="1">
    <citation type="submission" date="2016-10" db="EMBL/GenBank/DDBJ databases">
        <authorList>
            <person name="Varghese N."/>
            <person name="Submissions S."/>
        </authorList>
    </citation>
    <scope>NUCLEOTIDE SEQUENCE [LARGE SCALE GENOMIC DNA]</scope>
    <source>
        <strain evidence="4">LMG 26383,CCUG 61248,R- 45681</strain>
    </source>
</reference>
<feature type="domain" description="YCII-related" evidence="2">
    <location>
        <begin position="1"/>
        <end position="115"/>
    </location>
</feature>
<dbReference type="STRING" id="1036779.SAMN04515666_107199"/>
<dbReference type="AlphaFoldDB" id="A0A1H7VQ26"/>
<protein>
    <submittedName>
        <fullName evidence="3">Uncharacterized conserved protein</fullName>
    </submittedName>
</protein>
<accession>A0A1H7VQ26</accession>
<dbReference type="EMBL" id="FOAN01000007">
    <property type="protein sequence ID" value="SEM11124.1"/>
    <property type="molecule type" value="Genomic_DNA"/>
</dbReference>
<dbReference type="Gene3D" id="3.30.70.1060">
    <property type="entry name" value="Dimeric alpha+beta barrel"/>
    <property type="match status" value="1"/>
</dbReference>
<comment type="similarity">
    <text evidence="1">Belongs to the YciI family.</text>
</comment>
<dbReference type="PANTHER" id="PTHR35174:SF3">
    <property type="entry name" value="BLL7171 PROTEIN"/>
    <property type="match status" value="1"/>
</dbReference>
<dbReference type="InterPro" id="IPR005545">
    <property type="entry name" value="YCII"/>
</dbReference>
<evidence type="ECO:0000259" key="2">
    <source>
        <dbReference type="Pfam" id="PF03795"/>
    </source>
</evidence>
<evidence type="ECO:0000313" key="4">
    <source>
        <dbReference type="Proteomes" id="UP000199664"/>
    </source>
</evidence>
<evidence type="ECO:0000313" key="3">
    <source>
        <dbReference type="EMBL" id="SEM11124.1"/>
    </source>
</evidence>
<gene>
    <name evidence="3" type="ORF">SAMN04515666_107199</name>
</gene>
<dbReference type="InterPro" id="IPR011008">
    <property type="entry name" value="Dimeric_a/b-barrel"/>
</dbReference>
<dbReference type="RefSeq" id="WP_091839446.1">
    <property type="nucleotide sequence ID" value="NZ_FOAN01000007.1"/>
</dbReference>